<dbReference type="AlphaFoldDB" id="A0A192A6J5"/>
<sequence>MPTGQSIDAVVDQYLRSADLFTPFSAQQTFHHAFDVYLKDSNAFANTYFSRYFEWQGVARERWFYECIDANLVGGNLIFITKRAHQEFVQETFPFQRVDCYLNTFRVRSCSAYLVFRFMSGGRLVSLGYQQIVIASTDRNIQRIPAHIMQRAKQYELMEPAQMAA</sequence>
<dbReference type="Gene3D" id="3.10.129.10">
    <property type="entry name" value="Hotdog Thioesterase"/>
    <property type="match status" value="1"/>
</dbReference>
<name>A0A192A6J5_9RALS</name>
<dbReference type="Pfam" id="PF13279">
    <property type="entry name" value="4HBT_2"/>
    <property type="match status" value="1"/>
</dbReference>
<protein>
    <submittedName>
        <fullName evidence="1">Uncharacterized protein</fullName>
    </submittedName>
</protein>
<evidence type="ECO:0000313" key="1">
    <source>
        <dbReference type="EMBL" id="ANJ75912.1"/>
    </source>
</evidence>
<accession>A0A192A6J5</accession>
<gene>
    <name evidence="1" type="ORF">A9Y76_25995</name>
</gene>
<keyword evidence="2" id="KW-1185">Reference proteome</keyword>
<reference evidence="2" key="1">
    <citation type="submission" date="2016-06" db="EMBL/GenBank/DDBJ databases">
        <authorList>
            <person name="Xu Y."/>
            <person name="Nagy A."/>
            <person name="Yan X."/>
            <person name="Kim S.W."/>
            <person name="Haley B."/>
            <person name="Liu N.T."/>
            <person name="Nou X."/>
        </authorList>
    </citation>
    <scope>NUCLEOTIDE SEQUENCE [LARGE SCALE GENOMIC DNA]</scope>
    <source>
        <strain evidence="2">ATCC 49129</strain>
    </source>
</reference>
<proteinExistence type="predicted"/>
<dbReference type="InterPro" id="IPR029069">
    <property type="entry name" value="HotDog_dom_sf"/>
</dbReference>
<dbReference type="RefSeq" id="WP_064808836.1">
    <property type="nucleotide sequence ID" value="NZ_CP016023.1"/>
</dbReference>
<dbReference type="GeneID" id="61529501"/>
<organism evidence="1 2">
    <name type="scientific">Ralstonia insidiosa</name>
    <dbReference type="NCBI Taxonomy" id="190721"/>
    <lineage>
        <taxon>Bacteria</taxon>
        <taxon>Pseudomonadati</taxon>
        <taxon>Pseudomonadota</taxon>
        <taxon>Betaproteobacteria</taxon>
        <taxon>Burkholderiales</taxon>
        <taxon>Burkholderiaceae</taxon>
        <taxon>Ralstonia</taxon>
    </lineage>
</organism>
<dbReference type="EMBL" id="CP016023">
    <property type="protein sequence ID" value="ANJ75912.1"/>
    <property type="molecule type" value="Genomic_DNA"/>
</dbReference>
<dbReference type="SUPFAM" id="SSF54637">
    <property type="entry name" value="Thioesterase/thiol ester dehydrase-isomerase"/>
    <property type="match status" value="1"/>
</dbReference>
<dbReference type="OrthoDB" id="513711at2"/>
<dbReference type="Proteomes" id="UP000078572">
    <property type="component" value="Chromosome 2"/>
</dbReference>
<evidence type="ECO:0000313" key="2">
    <source>
        <dbReference type="Proteomes" id="UP000078572"/>
    </source>
</evidence>